<accession>A0AA39TG03</accession>
<feature type="domain" description="RNase H type-1" evidence="8">
    <location>
        <begin position="55"/>
        <end position="212"/>
    </location>
</feature>
<dbReference type="Proteomes" id="UP001175001">
    <property type="component" value="Unassembled WGS sequence"/>
</dbReference>
<dbReference type="InterPro" id="IPR012337">
    <property type="entry name" value="RNaseH-like_sf"/>
</dbReference>
<dbReference type="AlphaFoldDB" id="A0AA39TG03"/>
<dbReference type="Gene3D" id="3.30.420.10">
    <property type="entry name" value="Ribonuclease H-like superfamily/Ribonuclease H"/>
    <property type="match status" value="1"/>
</dbReference>
<evidence type="ECO:0000313" key="9">
    <source>
        <dbReference type="EMBL" id="KAK0609277.1"/>
    </source>
</evidence>
<evidence type="ECO:0000256" key="5">
    <source>
        <dbReference type="ARBA" id="ARBA00022723"/>
    </source>
</evidence>
<dbReference type="EC" id="3.1.26.4" evidence="3"/>
<gene>
    <name evidence="9" type="primary">rnhA_2</name>
    <name evidence="9" type="ORF">DIS24_g12364</name>
</gene>
<evidence type="ECO:0000256" key="2">
    <source>
        <dbReference type="ARBA" id="ARBA00005300"/>
    </source>
</evidence>
<reference evidence="9" key="1">
    <citation type="submission" date="2023-06" db="EMBL/GenBank/DDBJ databases">
        <title>Multi-omics analyses reveal the molecular pathogenesis toolkit of Lasiodiplodia hormozganensis, a cross-kingdom pathogen.</title>
        <authorList>
            <person name="Felix C."/>
            <person name="Meneses R."/>
            <person name="Goncalves M.F.M."/>
            <person name="Tilleman L."/>
            <person name="Duarte A.S."/>
            <person name="Jorrin-Novo J.V."/>
            <person name="Van De Peer Y."/>
            <person name="Deforce D."/>
            <person name="Van Nieuwerburgh F."/>
            <person name="Esteves A.C."/>
            <person name="Alves A."/>
        </authorList>
    </citation>
    <scope>NUCLEOTIDE SEQUENCE</scope>
    <source>
        <strain evidence="9">CBS 339.90</strain>
    </source>
</reference>
<name>A0AA39TG03_9PEZI</name>
<evidence type="ECO:0000256" key="7">
    <source>
        <dbReference type="ARBA" id="ARBA00022801"/>
    </source>
</evidence>
<dbReference type="Pfam" id="PF00075">
    <property type="entry name" value="RNase_H"/>
    <property type="match status" value="1"/>
</dbReference>
<dbReference type="GO" id="GO:0004523">
    <property type="term" value="F:RNA-DNA hybrid ribonuclease activity"/>
    <property type="evidence" value="ECO:0007669"/>
    <property type="project" value="UniProtKB-EC"/>
</dbReference>
<protein>
    <recommendedName>
        <fullName evidence="3">ribonuclease H</fullName>
        <ecNumber evidence="3">3.1.26.4</ecNumber>
    </recommendedName>
</protein>
<dbReference type="PANTHER" id="PTHR10642">
    <property type="entry name" value="RIBONUCLEASE H1"/>
    <property type="match status" value="1"/>
</dbReference>
<comment type="caution">
    <text evidence="9">The sequence shown here is derived from an EMBL/GenBank/DDBJ whole genome shotgun (WGS) entry which is preliminary data.</text>
</comment>
<dbReference type="SUPFAM" id="SSF53098">
    <property type="entry name" value="Ribonuclease H-like"/>
    <property type="match status" value="1"/>
</dbReference>
<sequence>MATDQFGEPVRRLFKPSLDRCSMNIPFSELVVYNQQKQISQLQFTTMARPQPARDESTLVIYIDGACQGNGTPSAKASYGVYVGPSSCYNTNGLLSPSLPQTSTRAEIAALECALGVIYNITQDDFKLSRIKIATDSKYLVQSMSKWIEGWIDNGGFNAQGDPVVHFEKLKELHERLDEMEYGDDGGLEIQFWHIPRDVNKEADALAGAALSSVSRE</sequence>
<dbReference type="PROSITE" id="PS50879">
    <property type="entry name" value="RNASE_H_1"/>
    <property type="match status" value="1"/>
</dbReference>
<dbReference type="InterPro" id="IPR036397">
    <property type="entry name" value="RNaseH_sf"/>
</dbReference>
<dbReference type="GO" id="GO:0043137">
    <property type="term" value="P:DNA replication, removal of RNA primer"/>
    <property type="evidence" value="ECO:0007669"/>
    <property type="project" value="TreeGrafter"/>
</dbReference>
<keyword evidence="6" id="KW-0255">Endonuclease</keyword>
<comment type="similarity">
    <text evidence="2">Belongs to the RNase H family.</text>
</comment>
<evidence type="ECO:0000256" key="1">
    <source>
        <dbReference type="ARBA" id="ARBA00000077"/>
    </source>
</evidence>
<dbReference type="PANTHER" id="PTHR10642:SF26">
    <property type="entry name" value="RIBONUCLEASE H1"/>
    <property type="match status" value="1"/>
</dbReference>
<keyword evidence="10" id="KW-1185">Reference proteome</keyword>
<evidence type="ECO:0000256" key="4">
    <source>
        <dbReference type="ARBA" id="ARBA00022722"/>
    </source>
</evidence>
<comment type="catalytic activity">
    <reaction evidence="1">
        <text>Endonucleolytic cleavage to 5'-phosphomonoester.</text>
        <dbReference type="EC" id="3.1.26.4"/>
    </reaction>
</comment>
<dbReference type="InterPro" id="IPR002156">
    <property type="entry name" value="RNaseH_domain"/>
</dbReference>
<keyword evidence="5" id="KW-0479">Metal-binding</keyword>
<dbReference type="GO" id="GO:0003676">
    <property type="term" value="F:nucleic acid binding"/>
    <property type="evidence" value="ECO:0007669"/>
    <property type="project" value="InterPro"/>
</dbReference>
<evidence type="ECO:0000259" key="8">
    <source>
        <dbReference type="PROSITE" id="PS50879"/>
    </source>
</evidence>
<proteinExistence type="inferred from homology"/>
<evidence type="ECO:0000256" key="3">
    <source>
        <dbReference type="ARBA" id="ARBA00012180"/>
    </source>
</evidence>
<keyword evidence="7" id="KW-0378">Hydrolase</keyword>
<dbReference type="GO" id="GO:0046872">
    <property type="term" value="F:metal ion binding"/>
    <property type="evidence" value="ECO:0007669"/>
    <property type="project" value="UniProtKB-KW"/>
</dbReference>
<dbReference type="CDD" id="cd13934">
    <property type="entry name" value="RNase_H_Dikarya_like"/>
    <property type="match status" value="1"/>
</dbReference>
<keyword evidence="4" id="KW-0540">Nuclease</keyword>
<evidence type="ECO:0000313" key="10">
    <source>
        <dbReference type="Proteomes" id="UP001175001"/>
    </source>
</evidence>
<dbReference type="InterPro" id="IPR050092">
    <property type="entry name" value="RNase_H"/>
</dbReference>
<dbReference type="EMBL" id="JAUJDW010000258">
    <property type="protein sequence ID" value="KAK0609277.1"/>
    <property type="molecule type" value="Genomic_DNA"/>
</dbReference>
<evidence type="ECO:0000256" key="6">
    <source>
        <dbReference type="ARBA" id="ARBA00022759"/>
    </source>
</evidence>
<organism evidence="9 10">
    <name type="scientific">Lasiodiplodia hormozganensis</name>
    <dbReference type="NCBI Taxonomy" id="869390"/>
    <lineage>
        <taxon>Eukaryota</taxon>
        <taxon>Fungi</taxon>
        <taxon>Dikarya</taxon>
        <taxon>Ascomycota</taxon>
        <taxon>Pezizomycotina</taxon>
        <taxon>Dothideomycetes</taxon>
        <taxon>Dothideomycetes incertae sedis</taxon>
        <taxon>Botryosphaeriales</taxon>
        <taxon>Botryosphaeriaceae</taxon>
        <taxon>Lasiodiplodia</taxon>
    </lineage>
</organism>